<dbReference type="InterPro" id="IPR002577">
    <property type="entry name" value="HTH_HxlR"/>
</dbReference>
<keyword evidence="6" id="KW-1185">Reference proteome</keyword>
<keyword evidence="3" id="KW-0804">Transcription</keyword>
<dbReference type="PANTHER" id="PTHR33204">
    <property type="entry name" value="TRANSCRIPTIONAL REGULATOR, MARR FAMILY"/>
    <property type="match status" value="1"/>
</dbReference>
<dbReference type="KEGG" id="dsa:Desal_0906"/>
<dbReference type="InterPro" id="IPR036390">
    <property type="entry name" value="WH_DNA-bd_sf"/>
</dbReference>
<dbReference type="eggNOG" id="COG1733">
    <property type="taxonomic scope" value="Bacteria"/>
</dbReference>
<dbReference type="Gene3D" id="1.10.10.10">
    <property type="entry name" value="Winged helix-like DNA-binding domain superfamily/Winged helix DNA-binding domain"/>
    <property type="match status" value="1"/>
</dbReference>
<dbReference type="PROSITE" id="PS51118">
    <property type="entry name" value="HTH_HXLR"/>
    <property type="match status" value="1"/>
</dbReference>
<dbReference type="SUPFAM" id="SSF46785">
    <property type="entry name" value="Winged helix' DNA-binding domain"/>
    <property type="match status" value="1"/>
</dbReference>
<dbReference type="PANTHER" id="PTHR33204:SF29">
    <property type="entry name" value="TRANSCRIPTIONAL REGULATOR"/>
    <property type="match status" value="1"/>
</dbReference>
<evidence type="ECO:0000256" key="3">
    <source>
        <dbReference type="ARBA" id="ARBA00023163"/>
    </source>
</evidence>
<dbReference type="GO" id="GO:0003677">
    <property type="term" value="F:DNA binding"/>
    <property type="evidence" value="ECO:0007669"/>
    <property type="project" value="UniProtKB-KW"/>
</dbReference>
<sequence length="117" mass="13664">MPEDRTHKVSCSSFTYELEVAFEILSGKWVPLIIWHLADGEPKRFGEMRRLMPKVTQKMLTQQLRALEKHGLVSRKVYQEVPPAVEYSLTEMGLKLIPIFENVNGWAVEYLEKREES</sequence>
<dbReference type="RefSeq" id="WP_015850790.1">
    <property type="nucleotide sequence ID" value="NC_012881.1"/>
</dbReference>
<dbReference type="Proteomes" id="UP000002601">
    <property type="component" value="Chromosome"/>
</dbReference>
<dbReference type="EMBL" id="CP001649">
    <property type="protein sequence ID" value="ACS78971.1"/>
    <property type="molecule type" value="Genomic_DNA"/>
</dbReference>
<evidence type="ECO:0000313" key="5">
    <source>
        <dbReference type="EMBL" id="ACS78971.1"/>
    </source>
</evidence>
<name>C6BZR4_MARSD</name>
<dbReference type="InterPro" id="IPR036388">
    <property type="entry name" value="WH-like_DNA-bd_sf"/>
</dbReference>
<feature type="domain" description="HTH hxlR-type" evidence="4">
    <location>
        <begin position="11"/>
        <end position="115"/>
    </location>
</feature>
<gene>
    <name evidence="5" type="ordered locus">Desal_0906</name>
</gene>
<evidence type="ECO:0000259" key="4">
    <source>
        <dbReference type="PROSITE" id="PS51118"/>
    </source>
</evidence>
<proteinExistence type="predicted"/>
<protein>
    <submittedName>
        <fullName evidence="5">Transcriptional regulator, HxlR family</fullName>
    </submittedName>
</protein>
<evidence type="ECO:0000256" key="2">
    <source>
        <dbReference type="ARBA" id="ARBA00023125"/>
    </source>
</evidence>
<keyword evidence="2" id="KW-0238">DNA-binding</keyword>
<organism evidence="5 6">
    <name type="scientific">Maridesulfovibrio salexigens (strain ATCC 14822 / DSM 2638 / NCIMB 8403 / VKM B-1763)</name>
    <name type="common">Desulfovibrio salexigens</name>
    <dbReference type="NCBI Taxonomy" id="526222"/>
    <lineage>
        <taxon>Bacteria</taxon>
        <taxon>Pseudomonadati</taxon>
        <taxon>Thermodesulfobacteriota</taxon>
        <taxon>Desulfovibrionia</taxon>
        <taxon>Desulfovibrionales</taxon>
        <taxon>Desulfovibrionaceae</taxon>
        <taxon>Maridesulfovibrio</taxon>
    </lineage>
</organism>
<dbReference type="STRING" id="526222.Desal_0906"/>
<accession>C6BZR4</accession>
<dbReference type="Pfam" id="PF01638">
    <property type="entry name" value="HxlR"/>
    <property type="match status" value="1"/>
</dbReference>
<evidence type="ECO:0000256" key="1">
    <source>
        <dbReference type="ARBA" id="ARBA00023015"/>
    </source>
</evidence>
<dbReference type="HOGENOM" id="CLU_111585_5_1_7"/>
<evidence type="ECO:0000313" key="6">
    <source>
        <dbReference type="Proteomes" id="UP000002601"/>
    </source>
</evidence>
<dbReference type="OrthoDB" id="9800350at2"/>
<dbReference type="AlphaFoldDB" id="C6BZR4"/>
<reference evidence="5 6" key="1">
    <citation type="submission" date="2009-06" db="EMBL/GenBank/DDBJ databases">
        <title>Complete sequence of Desulfovibrio salexigens DSM 2638.</title>
        <authorList>
            <consortium name="US DOE Joint Genome Institute"/>
            <person name="Lucas S."/>
            <person name="Copeland A."/>
            <person name="Lapidus A."/>
            <person name="Glavina del Rio T."/>
            <person name="Tice H."/>
            <person name="Bruce D."/>
            <person name="Goodwin L."/>
            <person name="Pitluck S."/>
            <person name="Munk A.C."/>
            <person name="Brettin T."/>
            <person name="Detter J.C."/>
            <person name="Han C."/>
            <person name="Tapia R."/>
            <person name="Larimer F."/>
            <person name="Land M."/>
            <person name="Hauser L."/>
            <person name="Kyrpides N."/>
            <person name="Anderson I."/>
            <person name="Wall J.D."/>
            <person name="Arkin A.P."/>
            <person name="Dehal P."/>
            <person name="Chivian D."/>
            <person name="Giles B."/>
            <person name="Hazen T.C."/>
        </authorList>
    </citation>
    <scope>NUCLEOTIDE SEQUENCE [LARGE SCALE GENOMIC DNA]</scope>
    <source>
        <strain evidence="6">ATCC 14822 / DSM 2638 / NCIMB 8403 / VKM B-1763</strain>
    </source>
</reference>
<keyword evidence="1" id="KW-0805">Transcription regulation</keyword>